<feature type="signal peptide" evidence="1">
    <location>
        <begin position="1"/>
        <end position="20"/>
    </location>
</feature>
<feature type="chain" id="PRO_5037366334" description="Secreted protein" evidence="1">
    <location>
        <begin position="21"/>
        <end position="138"/>
    </location>
</feature>
<reference evidence="2" key="1">
    <citation type="journal article" date="2014" name="Int. J. Syst. Evol. Microbiol.">
        <title>Complete genome sequence of Corynebacterium casei LMG S-19264T (=DSM 44701T), isolated from a smear-ripened cheese.</title>
        <authorList>
            <consortium name="US DOE Joint Genome Institute (JGI-PGF)"/>
            <person name="Walter F."/>
            <person name="Albersmeier A."/>
            <person name="Kalinowski J."/>
            <person name="Ruckert C."/>
        </authorList>
    </citation>
    <scope>NUCLEOTIDE SEQUENCE</scope>
    <source>
        <strain evidence="2">JCM 13306</strain>
    </source>
</reference>
<reference evidence="2" key="2">
    <citation type="submission" date="2020-09" db="EMBL/GenBank/DDBJ databases">
        <authorList>
            <person name="Sun Q."/>
            <person name="Ohkuma M."/>
        </authorList>
    </citation>
    <scope>NUCLEOTIDE SEQUENCE</scope>
    <source>
        <strain evidence="2">JCM 13306</strain>
    </source>
</reference>
<dbReference type="AlphaFoldDB" id="A0A919KIA7"/>
<sequence>MRRLAWLSICLLLLAGSAQALSRAQQRSLQETQSLYAAAVRWSDLDRAEEMVDPEYREKHPQTDLERARYEQVQISGYSELRSGTEGEDRVVREVEIRLINRNTLAERSVRVREVWRWDPKAKQWWLASGLPDLWKGE</sequence>
<evidence type="ECO:0000313" key="2">
    <source>
        <dbReference type="EMBL" id="GHH54318.1"/>
    </source>
</evidence>
<accession>A0A919KIA7</accession>
<evidence type="ECO:0008006" key="4">
    <source>
        <dbReference type="Google" id="ProtNLM"/>
    </source>
</evidence>
<keyword evidence="1" id="KW-0732">Signal</keyword>
<evidence type="ECO:0000256" key="1">
    <source>
        <dbReference type="SAM" id="SignalP"/>
    </source>
</evidence>
<protein>
    <recommendedName>
        <fullName evidence="4">Secreted protein</fullName>
    </recommendedName>
</protein>
<dbReference type="RefSeq" id="WP_140724990.1">
    <property type="nucleotide sequence ID" value="NZ_BNBA01000014.1"/>
</dbReference>
<gene>
    <name evidence="2" type="ORF">GCM10009090_20930</name>
</gene>
<keyword evidence="3" id="KW-1185">Reference proteome</keyword>
<proteinExistence type="predicted"/>
<dbReference type="EMBL" id="BNBA01000014">
    <property type="protein sequence ID" value="GHH54318.1"/>
    <property type="molecule type" value="Genomic_DNA"/>
</dbReference>
<comment type="caution">
    <text evidence="2">The sequence shown here is derived from an EMBL/GenBank/DDBJ whole genome shotgun (WGS) entry which is preliminary data.</text>
</comment>
<evidence type="ECO:0000313" key="3">
    <source>
        <dbReference type="Proteomes" id="UP000623958"/>
    </source>
</evidence>
<name>A0A919KIA7_9XANT</name>
<organism evidence="2 3">
    <name type="scientific">Xanthomonas boreopolis</name>
    <dbReference type="NCBI Taxonomy" id="86183"/>
    <lineage>
        <taxon>Bacteria</taxon>
        <taxon>Pseudomonadati</taxon>
        <taxon>Pseudomonadota</taxon>
        <taxon>Gammaproteobacteria</taxon>
        <taxon>Lysobacterales</taxon>
        <taxon>Lysobacteraceae</taxon>
        <taxon>Xanthomonas</taxon>
    </lineage>
</organism>
<dbReference type="Proteomes" id="UP000623958">
    <property type="component" value="Unassembled WGS sequence"/>
</dbReference>